<protein>
    <submittedName>
        <fullName evidence="2">Uncharacterized protein</fullName>
    </submittedName>
</protein>
<dbReference type="InterPro" id="IPR051823">
    <property type="entry name" value="ASADH-related"/>
</dbReference>
<dbReference type="AlphaFoldDB" id="X1PBN3"/>
<reference evidence="2" key="1">
    <citation type="journal article" date="2014" name="Front. Microbiol.">
        <title>High frequency of phylogenetically diverse reductive dehalogenase-homologous genes in deep subseafloor sedimentary metagenomes.</title>
        <authorList>
            <person name="Kawai M."/>
            <person name="Futagami T."/>
            <person name="Toyoda A."/>
            <person name="Takaki Y."/>
            <person name="Nishi S."/>
            <person name="Hori S."/>
            <person name="Arai W."/>
            <person name="Tsubouchi T."/>
            <person name="Morono Y."/>
            <person name="Uchiyama I."/>
            <person name="Ito T."/>
            <person name="Fujiyama A."/>
            <person name="Inagaki F."/>
            <person name="Takami H."/>
        </authorList>
    </citation>
    <scope>NUCLEOTIDE SEQUENCE</scope>
    <source>
        <strain evidence="2">Expedition CK06-06</strain>
    </source>
</reference>
<feature type="region of interest" description="Disordered" evidence="1">
    <location>
        <begin position="28"/>
        <end position="50"/>
    </location>
</feature>
<dbReference type="Gene3D" id="3.30.360.10">
    <property type="entry name" value="Dihydrodipicolinate Reductase, domain 2"/>
    <property type="match status" value="1"/>
</dbReference>
<dbReference type="PANTHER" id="PTHR46718">
    <property type="entry name" value="ASPARTATE-SEMIALDEHYDE DEHYDROGENASE"/>
    <property type="match status" value="1"/>
</dbReference>
<dbReference type="GO" id="GO:0009088">
    <property type="term" value="P:threonine biosynthetic process"/>
    <property type="evidence" value="ECO:0007669"/>
    <property type="project" value="TreeGrafter"/>
</dbReference>
<dbReference type="EMBL" id="BARV01036417">
    <property type="protein sequence ID" value="GAI53722.1"/>
    <property type="molecule type" value="Genomic_DNA"/>
</dbReference>
<comment type="caution">
    <text evidence="2">The sequence shown here is derived from an EMBL/GenBank/DDBJ whole genome shotgun (WGS) entry which is preliminary data.</text>
</comment>
<sequence length="50" mass="5548">MREFVGSAAEADLPSAPKHMIIVLDDPFRPQPRLDRDAEDGMATVVGRIR</sequence>
<name>X1PBN3_9ZZZZ</name>
<accession>X1PBN3</accession>
<organism evidence="2">
    <name type="scientific">marine sediment metagenome</name>
    <dbReference type="NCBI Taxonomy" id="412755"/>
    <lineage>
        <taxon>unclassified sequences</taxon>
        <taxon>metagenomes</taxon>
        <taxon>ecological metagenomes</taxon>
    </lineage>
</organism>
<evidence type="ECO:0000313" key="2">
    <source>
        <dbReference type="EMBL" id="GAI53722.1"/>
    </source>
</evidence>
<proteinExistence type="predicted"/>
<feature type="non-terminal residue" evidence="2">
    <location>
        <position position="50"/>
    </location>
</feature>
<dbReference type="GO" id="GO:0009086">
    <property type="term" value="P:methionine biosynthetic process"/>
    <property type="evidence" value="ECO:0007669"/>
    <property type="project" value="TreeGrafter"/>
</dbReference>
<dbReference type="PANTHER" id="PTHR46718:SF1">
    <property type="entry name" value="ASPARTATE-SEMIALDEHYDE DEHYDROGENASE"/>
    <property type="match status" value="1"/>
</dbReference>
<evidence type="ECO:0000256" key="1">
    <source>
        <dbReference type="SAM" id="MobiDB-lite"/>
    </source>
</evidence>
<gene>
    <name evidence="2" type="ORF">S06H3_56593</name>
</gene>
<dbReference type="GO" id="GO:0004073">
    <property type="term" value="F:aspartate-semialdehyde dehydrogenase activity"/>
    <property type="evidence" value="ECO:0007669"/>
    <property type="project" value="TreeGrafter"/>
</dbReference>